<dbReference type="AlphaFoldDB" id="A0AAW1Q0W3"/>
<gene>
    <name evidence="5" type="ORF">WJX72_003555</name>
</gene>
<dbReference type="FunFam" id="1.10.287.3240:FF:000003">
    <property type="entry name" value="V-type proton ATPase subunit D"/>
    <property type="match status" value="1"/>
</dbReference>
<dbReference type="PANTHER" id="PTHR11671">
    <property type="entry name" value="V-TYPE ATP SYNTHASE SUBUNIT D"/>
    <property type="match status" value="1"/>
</dbReference>
<keyword evidence="2" id="KW-0813">Transport</keyword>
<dbReference type="Proteomes" id="UP001489004">
    <property type="component" value="Unassembled WGS sequence"/>
</dbReference>
<dbReference type="Gene3D" id="1.10.287.3240">
    <property type="match status" value="1"/>
</dbReference>
<evidence type="ECO:0000256" key="1">
    <source>
        <dbReference type="ARBA" id="ARBA00005850"/>
    </source>
</evidence>
<comment type="caution">
    <text evidence="5">The sequence shown here is derived from an EMBL/GenBank/DDBJ whole genome shotgun (WGS) entry which is preliminary data.</text>
</comment>
<evidence type="ECO:0000256" key="4">
    <source>
        <dbReference type="SAM" id="MobiDB-lite"/>
    </source>
</evidence>
<dbReference type="EMBL" id="JALJOR010000007">
    <property type="protein sequence ID" value="KAK9814295.1"/>
    <property type="molecule type" value="Genomic_DNA"/>
</dbReference>
<reference evidence="5 6" key="1">
    <citation type="journal article" date="2024" name="Nat. Commun.">
        <title>Phylogenomics reveals the evolutionary origins of lichenization in chlorophyte algae.</title>
        <authorList>
            <person name="Puginier C."/>
            <person name="Libourel C."/>
            <person name="Otte J."/>
            <person name="Skaloud P."/>
            <person name="Haon M."/>
            <person name="Grisel S."/>
            <person name="Petersen M."/>
            <person name="Berrin J.G."/>
            <person name="Delaux P.M."/>
            <person name="Dal Grande F."/>
            <person name="Keller J."/>
        </authorList>
    </citation>
    <scope>NUCLEOTIDE SEQUENCE [LARGE SCALE GENOMIC DNA]</scope>
    <source>
        <strain evidence="5 6">SAG 2043</strain>
    </source>
</reference>
<evidence type="ECO:0008006" key="7">
    <source>
        <dbReference type="Google" id="ProtNLM"/>
    </source>
</evidence>
<evidence type="ECO:0000256" key="3">
    <source>
        <dbReference type="ARBA" id="ARBA00023065"/>
    </source>
</evidence>
<evidence type="ECO:0000313" key="6">
    <source>
        <dbReference type="Proteomes" id="UP001489004"/>
    </source>
</evidence>
<organism evidence="5 6">
    <name type="scientific">[Myrmecia] bisecta</name>
    <dbReference type="NCBI Taxonomy" id="41462"/>
    <lineage>
        <taxon>Eukaryota</taxon>
        <taxon>Viridiplantae</taxon>
        <taxon>Chlorophyta</taxon>
        <taxon>core chlorophytes</taxon>
        <taxon>Trebouxiophyceae</taxon>
        <taxon>Trebouxiales</taxon>
        <taxon>Trebouxiaceae</taxon>
        <taxon>Myrmecia</taxon>
    </lineage>
</organism>
<feature type="region of interest" description="Disordered" evidence="4">
    <location>
        <begin position="214"/>
        <end position="238"/>
    </location>
</feature>
<dbReference type="Pfam" id="PF01813">
    <property type="entry name" value="ATP-synt_D"/>
    <property type="match status" value="1"/>
</dbReference>
<comment type="similarity">
    <text evidence="1">Belongs to the V-ATPase D subunit family.</text>
</comment>
<keyword evidence="3" id="KW-0406">Ion transport</keyword>
<protein>
    <recommendedName>
        <fullName evidence="7">Vacuolar ATP synthase subunit D</fullName>
    </recommendedName>
</protein>
<sequence length="267" mass="28959">MSTQNRYVVAPTVTVLAVMKGRLSGAIKGHALLKKKADALTLRFRQILKKIVQTKQEMGKTMRASAFAYTEARYAAGDFKHTVFDSVEGASVKVAASQDNVAGVKIPKFERLGNGGETKMNLTGLGAGGQQIQTCRKAYLKATDLLIELASLQTAFLTLDEAIKTTNRRVNALDNVVRPKLENTIAYIKGELDELEREEFFRLKKVQSKKKRDADLLQKEKEASGANDHSKVANGGPAAPADGFMGSVKKAASNLLDAVGADEDIVF</sequence>
<dbReference type="NCBIfam" id="TIGR00309">
    <property type="entry name" value="V_ATPase_subD"/>
    <property type="match status" value="1"/>
</dbReference>
<feature type="compositionally biased region" description="Basic and acidic residues" evidence="4">
    <location>
        <begin position="214"/>
        <end position="231"/>
    </location>
</feature>
<proteinExistence type="inferred from homology"/>
<dbReference type="InterPro" id="IPR002699">
    <property type="entry name" value="V_ATPase_D"/>
</dbReference>
<evidence type="ECO:0000313" key="5">
    <source>
        <dbReference type="EMBL" id="KAK9814295.1"/>
    </source>
</evidence>
<keyword evidence="6" id="KW-1185">Reference proteome</keyword>
<dbReference type="GO" id="GO:0046961">
    <property type="term" value="F:proton-transporting ATPase activity, rotational mechanism"/>
    <property type="evidence" value="ECO:0007669"/>
    <property type="project" value="InterPro"/>
</dbReference>
<name>A0AAW1Q0W3_9CHLO</name>
<accession>A0AAW1Q0W3</accession>
<evidence type="ECO:0000256" key="2">
    <source>
        <dbReference type="ARBA" id="ARBA00022448"/>
    </source>
</evidence>